<name>A0A934HXZ6_9CLOT</name>
<keyword evidence="1" id="KW-0812">Transmembrane</keyword>
<gene>
    <name evidence="2" type="ORF">I6U51_02550</name>
</gene>
<accession>A0A934HXZ6</accession>
<sequence>MSFKITWKTHLICLLVAIILTESIGKIVDEILNNFLSRGVISYPTDNPLFNFYIIVALTIIPICIIHELIHGITFKLFGGKVKYGFKIIYAYTQEVSNMPINRNKFLIVLLSPVVVISITSTLFPPWIGGLVYFFNLIGSIGDIYMAFVLCRCSYDSKIIDRKYGFDVVK</sequence>
<comment type="caution">
    <text evidence="2">The sequence shown here is derived from an EMBL/GenBank/DDBJ whole genome shotgun (WGS) entry which is preliminary data.</text>
</comment>
<evidence type="ECO:0000256" key="1">
    <source>
        <dbReference type="SAM" id="Phobius"/>
    </source>
</evidence>
<evidence type="ECO:0000313" key="2">
    <source>
        <dbReference type="EMBL" id="MBI6871586.1"/>
    </source>
</evidence>
<dbReference type="Pfam" id="PF11667">
    <property type="entry name" value="DUF3267"/>
    <property type="match status" value="1"/>
</dbReference>
<keyword evidence="1" id="KW-1133">Transmembrane helix</keyword>
<dbReference type="AlphaFoldDB" id="A0A934HXZ6"/>
<dbReference type="RefSeq" id="WP_211141028.1">
    <property type="nucleotide sequence ID" value="NZ_JAEEGB010000003.1"/>
</dbReference>
<dbReference type="EMBL" id="JAEEGB010000003">
    <property type="protein sequence ID" value="MBI6871586.1"/>
    <property type="molecule type" value="Genomic_DNA"/>
</dbReference>
<proteinExistence type="predicted"/>
<evidence type="ECO:0000313" key="3">
    <source>
        <dbReference type="Proteomes" id="UP000622687"/>
    </source>
</evidence>
<keyword evidence="1" id="KW-0472">Membrane</keyword>
<protein>
    <submittedName>
        <fullName evidence="2">DUF3267 domain-containing protein</fullName>
    </submittedName>
</protein>
<feature type="transmembrane region" description="Helical" evidence="1">
    <location>
        <begin position="106"/>
        <end position="128"/>
    </location>
</feature>
<reference evidence="2" key="1">
    <citation type="submission" date="2020-12" db="EMBL/GenBank/DDBJ databases">
        <title>Clostridium thailandense sp. nov., a novel acetogenic bacterium isolated from peat land soil in Thailand.</title>
        <authorList>
            <person name="Chaikitkaew S."/>
            <person name="Birkeland N.K."/>
        </authorList>
    </citation>
    <scope>NUCLEOTIDE SEQUENCE</scope>
    <source>
        <strain evidence="2">DSM 17425</strain>
    </source>
</reference>
<dbReference type="InterPro" id="IPR021683">
    <property type="entry name" value="DUF3267"/>
</dbReference>
<feature type="transmembrane region" description="Helical" evidence="1">
    <location>
        <begin position="49"/>
        <end position="70"/>
    </location>
</feature>
<organism evidence="2 3">
    <name type="scientific">Clostridium aciditolerans</name>
    <dbReference type="NCBI Taxonomy" id="339861"/>
    <lineage>
        <taxon>Bacteria</taxon>
        <taxon>Bacillati</taxon>
        <taxon>Bacillota</taxon>
        <taxon>Clostridia</taxon>
        <taxon>Eubacteriales</taxon>
        <taxon>Clostridiaceae</taxon>
        <taxon>Clostridium</taxon>
    </lineage>
</organism>
<dbReference type="Proteomes" id="UP000622687">
    <property type="component" value="Unassembled WGS sequence"/>
</dbReference>
<keyword evidence="3" id="KW-1185">Reference proteome</keyword>
<feature type="transmembrane region" description="Helical" evidence="1">
    <location>
        <begin position="134"/>
        <end position="155"/>
    </location>
</feature>